<dbReference type="InterPro" id="IPR023753">
    <property type="entry name" value="FAD/NAD-binding_dom"/>
</dbReference>
<dbReference type="Pfam" id="PF07992">
    <property type="entry name" value="Pyr_redox_2"/>
    <property type="match status" value="1"/>
</dbReference>
<name>A0A3A4R4N1_9BACT</name>
<gene>
    <name evidence="10" type="primary">trxB</name>
    <name evidence="10" type="ORF">C4541_05155</name>
</gene>
<evidence type="ECO:0000259" key="9">
    <source>
        <dbReference type="Pfam" id="PF07992"/>
    </source>
</evidence>
<dbReference type="InterPro" id="IPR008255">
    <property type="entry name" value="Pyr_nucl-diS_OxRdtase_2_AS"/>
</dbReference>
<dbReference type="InterPro" id="IPR005982">
    <property type="entry name" value="Thioredox_Rdtase"/>
</dbReference>
<evidence type="ECO:0000313" key="10">
    <source>
        <dbReference type="EMBL" id="RJP59922.1"/>
    </source>
</evidence>
<keyword evidence="8" id="KW-0521">NADP</keyword>
<dbReference type="EMBL" id="QZJZ01000039">
    <property type="protein sequence ID" value="RJP59922.1"/>
    <property type="molecule type" value="Genomic_DNA"/>
</dbReference>
<dbReference type="AlphaFoldDB" id="A0A3A4R4N1"/>
<organism evidence="10 11">
    <name type="scientific">Candidatus Auribacter fodinae</name>
    <dbReference type="NCBI Taxonomy" id="2093366"/>
    <lineage>
        <taxon>Bacteria</taxon>
        <taxon>Pseudomonadati</taxon>
        <taxon>Candidatus Auribacterota</taxon>
        <taxon>Candidatus Auribacteria</taxon>
        <taxon>Candidatus Auribacterales</taxon>
        <taxon>Candidatus Auribacteraceae</taxon>
        <taxon>Candidatus Auribacter</taxon>
    </lineage>
</organism>
<dbReference type="InterPro" id="IPR036188">
    <property type="entry name" value="FAD/NAD-bd_sf"/>
</dbReference>
<proteinExistence type="inferred from homology"/>
<dbReference type="EC" id="1.8.1.9" evidence="7"/>
<evidence type="ECO:0000256" key="2">
    <source>
        <dbReference type="ARBA" id="ARBA00022630"/>
    </source>
</evidence>
<dbReference type="PANTHER" id="PTHR48105">
    <property type="entry name" value="THIOREDOXIN REDUCTASE 1-RELATED-RELATED"/>
    <property type="match status" value="1"/>
</dbReference>
<dbReference type="GO" id="GO:0005737">
    <property type="term" value="C:cytoplasm"/>
    <property type="evidence" value="ECO:0007669"/>
    <property type="project" value="InterPro"/>
</dbReference>
<comment type="catalytic activity">
    <reaction evidence="7">
        <text>[thioredoxin]-dithiol + NADP(+) = [thioredoxin]-disulfide + NADPH + H(+)</text>
        <dbReference type="Rhea" id="RHEA:20345"/>
        <dbReference type="Rhea" id="RHEA-COMP:10698"/>
        <dbReference type="Rhea" id="RHEA-COMP:10700"/>
        <dbReference type="ChEBI" id="CHEBI:15378"/>
        <dbReference type="ChEBI" id="CHEBI:29950"/>
        <dbReference type="ChEBI" id="CHEBI:50058"/>
        <dbReference type="ChEBI" id="CHEBI:57783"/>
        <dbReference type="ChEBI" id="CHEBI:58349"/>
        <dbReference type="EC" id="1.8.1.9"/>
    </reaction>
</comment>
<keyword evidence="5" id="KW-1015">Disulfide bond</keyword>
<dbReference type="SUPFAM" id="SSF51905">
    <property type="entry name" value="FAD/NAD(P)-binding domain"/>
    <property type="match status" value="1"/>
</dbReference>
<keyword evidence="3 7" id="KW-0274">FAD</keyword>
<dbReference type="PRINTS" id="PR00368">
    <property type="entry name" value="FADPNR"/>
</dbReference>
<comment type="caution">
    <text evidence="10">The sequence shown here is derived from an EMBL/GenBank/DDBJ whole genome shotgun (WGS) entry which is preliminary data.</text>
</comment>
<evidence type="ECO:0000256" key="5">
    <source>
        <dbReference type="ARBA" id="ARBA00023157"/>
    </source>
</evidence>
<dbReference type="InterPro" id="IPR050097">
    <property type="entry name" value="Ferredoxin-NADP_redctase_2"/>
</dbReference>
<dbReference type="NCBIfam" id="TIGR01292">
    <property type="entry name" value="TRX_reduct"/>
    <property type="match status" value="1"/>
</dbReference>
<dbReference type="PRINTS" id="PR00469">
    <property type="entry name" value="PNDRDTASEII"/>
</dbReference>
<comment type="cofactor">
    <cofactor evidence="8">
        <name>FAD</name>
        <dbReference type="ChEBI" id="CHEBI:57692"/>
    </cofactor>
    <text evidence="8">Binds 1 FAD per subunit.</text>
</comment>
<sequence>MENLIIIGSGPAALTAAIYSSRANLNPLVIEGLESGGQLMTTTEVENYPGFRNGIMGPELIDEMRVQAERFGARFVMGNVTAVDFKQQPFIVKTDSDTFSSHSVIIATGASPRKLGIESEKRLWGHGVSSCATCDGAFFRGKEVCIVGGGDSALEEALFLTRFSPKVTVIHRRDELRASKIMRQRALEHDKIAFQWNSVIQEILGNDKNRVCGVRLKNVVTGELTDYPCEGVFIAIGHIPNTKLFEGQIDMDNGYIKIQHPYTKTNIEGVFAAGDLADHYYRQAITASAMGCKAAIDAERYLAEKNI</sequence>
<reference evidence="10 11" key="1">
    <citation type="journal article" date="2017" name="ISME J.">
        <title>Energy and carbon metabolisms in a deep terrestrial subsurface fluid microbial community.</title>
        <authorList>
            <person name="Momper L."/>
            <person name="Jungbluth S.P."/>
            <person name="Lee M.D."/>
            <person name="Amend J.P."/>
        </authorList>
    </citation>
    <scope>NUCLEOTIDE SEQUENCE [LARGE SCALE GENOMIC DNA]</scope>
    <source>
        <strain evidence="10">SURF_26</strain>
    </source>
</reference>
<evidence type="ECO:0000313" key="11">
    <source>
        <dbReference type="Proteomes" id="UP000266426"/>
    </source>
</evidence>
<dbReference type="GO" id="GO:0019430">
    <property type="term" value="P:removal of superoxide radicals"/>
    <property type="evidence" value="ECO:0007669"/>
    <property type="project" value="UniProtKB-UniRule"/>
</dbReference>
<dbReference type="Proteomes" id="UP000266426">
    <property type="component" value="Unassembled WGS sequence"/>
</dbReference>
<comment type="similarity">
    <text evidence="1 7">Belongs to the class-II pyridine nucleotide-disulfide oxidoreductase family.</text>
</comment>
<dbReference type="PROSITE" id="PS00573">
    <property type="entry name" value="PYRIDINE_REDOX_2"/>
    <property type="match status" value="1"/>
</dbReference>
<evidence type="ECO:0000256" key="3">
    <source>
        <dbReference type="ARBA" id="ARBA00022827"/>
    </source>
</evidence>
<comment type="subunit">
    <text evidence="7">Homodimer.</text>
</comment>
<evidence type="ECO:0000256" key="8">
    <source>
        <dbReference type="RuleBase" id="RU003881"/>
    </source>
</evidence>
<protein>
    <recommendedName>
        <fullName evidence="7">Thioredoxin reductase</fullName>
        <ecNumber evidence="7">1.8.1.9</ecNumber>
    </recommendedName>
</protein>
<evidence type="ECO:0000256" key="6">
    <source>
        <dbReference type="ARBA" id="ARBA00023284"/>
    </source>
</evidence>
<accession>A0A3A4R4N1</accession>
<dbReference type="Gene3D" id="3.50.50.60">
    <property type="entry name" value="FAD/NAD(P)-binding domain"/>
    <property type="match status" value="2"/>
</dbReference>
<evidence type="ECO:0000256" key="1">
    <source>
        <dbReference type="ARBA" id="ARBA00009333"/>
    </source>
</evidence>
<dbReference type="GO" id="GO:0004791">
    <property type="term" value="F:thioredoxin-disulfide reductase (NADPH) activity"/>
    <property type="evidence" value="ECO:0007669"/>
    <property type="project" value="UniProtKB-UniRule"/>
</dbReference>
<evidence type="ECO:0000256" key="4">
    <source>
        <dbReference type="ARBA" id="ARBA00023002"/>
    </source>
</evidence>
<feature type="domain" description="FAD/NAD(P)-binding" evidence="9">
    <location>
        <begin position="3"/>
        <end position="291"/>
    </location>
</feature>
<keyword evidence="6 7" id="KW-0676">Redox-active center</keyword>
<keyword evidence="4 7" id="KW-0560">Oxidoreductase</keyword>
<evidence type="ECO:0000256" key="7">
    <source>
        <dbReference type="RuleBase" id="RU003880"/>
    </source>
</evidence>
<keyword evidence="2 7" id="KW-0285">Flavoprotein</keyword>